<dbReference type="STRING" id="7757.ENSPMAP00000000205"/>
<dbReference type="InterPro" id="IPR017978">
    <property type="entry name" value="GPCR_3_C"/>
</dbReference>
<dbReference type="OMA" id="ITHAYAL"/>
<dbReference type="GO" id="GO:0030295">
    <property type="term" value="F:protein kinase activator activity"/>
    <property type="evidence" value="ECO:0007669"/>
    <property type="project" value="TreeGrafter"/>
</dbReference>
<dbReference type="PANTHER" id="PTHR14511">
    <property type="entry name" value="G PROTEIN COUPLED RECEPTOR, CLASS C, GROUP 5"/>
    <property type="match status" value="1"/>
</dbReference>
<evidence type="ECO:0000256" key="2">
    <source>
        <dbReference type="ARBA" id="ARBA00007242"/>
    </source>
</evidence>
<evidence type="ECO:0000256" key="1">
    <source>
        <dbReference type="ARBA" id="ARBA00004141"/>
    </source>
</evidence>
<dbReference type="PROSITE" id="PS50259">
    <property type="entry name" value="G_PROTEIN_RECEP_F3_4"/>
    <property type="match status" value="1"/>
</dbReference>
<evidence type="ECO:0000259" key="8">
    <source>
        <dbReference type="PROSITE" id="PS50259"/>
    </source>
</evidence>
<dbReference type="GO" id="GO:0070062">
    <property type="term" value="C:extracellular exosome"/>
    <property type="evidence" value="ECO:0007669"/>
    <property type="project" value="TreeGrafter"/>
</dbReference>
<organism evidence="9">
    <name type="scientific">Petromyzon marinus</name>
    <name type="common">Sea lamprey</name>
    <dbReference type="NCBI Taxonomy" id="7757"/>
    <lineage>
        <taxon>Eukaryota</taxon>
        <taxon>Metazoa</taxon>
        <taxon>Chordata</taxon>
        <taxon>Craniata</taxon>
        <taxon>Vertebrata</taxon>
        <taxon>Cyclostomata</taxon>
        <taxon>Hyperoartia</taxon>
        <taxon>Petromyzontiformes</taxon>
        <taxon>Petromyzontidae</taxon>
        <taxon>Petromyzon</taxon>
    </lineage>
</organism>
<dbReference type="GO" id="GO:0043235">
    <property type="term" value="C:receptor complex"/>
    <property type="evidence" value="ECO:0007669"/>
    <property type="project" value="TreeGrafter"/>
</dbReference>
<feature type="transmembrane region" description="Helical" evidence="6">
    <location>
        <begin position="271"/>
        <end position="290"/>
    </location>
</feature>
<keyword evidence="7" id="KW-0732">Signal</keyword>
<dbReference type="GO" id="GO:0004930">
    <property type="term" value="F:G protein-coupled receptor activity"/>
    <property type="evidence" value="ECO:0007669"/>
    <property type="project" value="InterPro"/>
</dbReference>
<reference evidence="9" key="1">
    <citation type="submission" date="2025-08" db="UniProtKB">
        <authorList>
            <consortium name="Ensembl"/>
        </authorList>
    </citation>
    <scope>IDENTIFICATION</scope>
</reference>
<sequence>CVLQQPGKMAGLGHAMPAVVGLLLCTLAEQCGAQVVGCGSDVQWPFTRLCDRTLAWGIVLESIAAAGIVICFILAFVLLGSIPFIKQSGKKDFVPVQVLLTVATMGLYGLTFAFIVMNTPQTCPTRRFLFGVLFAICFSCLITHAYALISLNRGAEGHSPWKLLGIVALLSLVQVIINVEWLITTMVRPFQQPCLYMPMDFVMALIYVMVLIFVGFVMSILVVAGKNRNWRKHGVFMLITLIFSVSIWIVWIVIYVRGIDDLERRGYWDDPVLGIALLSNATAFLFFYIIPEVSQLNKATSHGDMENHFLAARPAQNPPATLPKPYVVENRAFALDEPNSVLTLSLTKSAKRGLDCTHVSGYKSDSPLNGHHSNPVYQPTPMSLMMNGRNV</sequence>
<dbReference type="Pfam" id="PF00003">
    <property type="entry name" value="7tm_3"/>
    <property type="match status" value="1"/>
</dbReference>
<reference evidence="9" key="2">
    <citation type="submission" date="2025-09" db="UniProtKB">
        <authorList>
            <consortium name="Ensembl"/>
        </authorList>
    </citation>
    <scope>IDENTIFICATION</scope>
</reference>
<feature type="transmembrane region" description="Helical" evidence="6">
    <location>
        <begin position="94"/>
        <end position="116"/>
    </location>
</feature>
<accession>S4R4S6</accession>
<dbReference type="Ensembl" id="ENSPMAT00000000205.1">
    <property type="protein sequence ID" value="ENSPMAP00000000205.1"/>
    <property type="gene ID" value="ENSPMAG00000000185.1"/>
</dbReference>
<feature type="transmembrane region" description="Helical" evidence="6">
    <location>
        <begin position="128"/>
        <end position="149"/>
    </location>
</feature>
<protein>
    <submittedName>
        <fullName evidence="9">G protein-coupled receptor, class C, group 5, member C</fullName>
    </submittedName>
</protein>
<evidence type="ECO:0000256" key="3">
    <source>
        <dbReference type="ARBA" id="ARBA00022692"/>
    </source>
</evidence>
<keyword evidence="4 6" id="KW-1133">Transmembrane helix</keyword>
<dbReference type="GeneTree" id="ENSGT00950000182961"/>
<feature type="transmembrane region" description="Helical" evidence="6">
    <location>
        <begin position="235"/>
        <end position="259"/>
    </location>
</feature>
<keyword evidence="5 6" id="KW-0472">Membrane</keyword>
<proteinExistence type="inferred from homology"/>
<feature type="transmembrane region" description="Helical" evidence="6">
    <location>
        <begin position="161"/>
        <end position="181"/>
    </location>
</feature>
<keyword evidence="3 6" id="KW-0812">Transmembrane</keyword>
<feature type="transmembrane region" description="Helical" evidence="6">
    <location>
        <begin position="201"/>
        <end position="223"/>
    </location>
</feature>
<feature type="domain" description="G-protein coupled receptors family 3 profile" evidence="8">
    <location>
        <begin position="99"/>
        <end position="255"/>
    </location>
</feature>
<name>S4R4S6_PETMA</name>
<feature type="transmembrane region" description="Helical" evidence="6">
    <location>
        <begin position="57"/>
        <end position="82"/>
    </location>
</feature>
<comment type="subcellular location">
    <subcellularLocation>
        <location evidence="1">Membrane</location>
        <topology evidence="1">Multi-pass membrane protein</topology>
    </subcellularLocation>
</comment>
<evidence type="ECO:0000256" key="5">
    <source>
        <dbReference type="ARBA" id="ARBA00023136"/>
    </source>
</evidence>
<dbReference type="InterPro" id="IPR051753">
    <property type="entry name" value="RA-inducible_GPCR3"/>
</dbReference>
<dbReference type="AlphaFoldDB" id="S4R4S6"/>
<evidence type="ECO:0000313" key="9">
    <source>
        <dbReference type="Ensembl" id="ENSPMAP00000000205.1"/>
    </source>
</evidence>
<dbReference type="HOGENOM" id="CLU_044162_1_1_1"/>
<dbReference type="GO" id="GO:0005886">
    <property type="term" value="C:plasma membrane"/>
    <property type="evidence" value="ECO:0007669"/>
    <property type="project" value="TreeGrafter"/>
</dbReference>
<feature type="chain" id="PRO_5004522335" evidence="7">
    <location>
        <begin position="34"/>
        <end position="391"/>
    </location>
</feature>
<dbReference type="PANTHER" id="PTHR14511:SF14">
    <property type="entry name" value="G-PROTEIN COUPLED RECEPTOR FAMILY C GROUP 5 MEMBER B-LIKE"/>
    <property type="match status" value="1"/>
</dbReference>
<evidence type="ECO:0000256" key="7">
    <source>
        <dbReference type="SAM" id="SignalP"/>
    </source>
</evidence>
<feature type="signal peptide" evidence="7">
    <location>
        <begin position="1"/>
        <end position="33"/>
    </location>
</feature>
<evidence type="ECO:0000256" key="4">
    <source>
        <dbReference type="ARBA" id="ARBA00022989"/>
    </source>
</evidence>
<evidence type="ECO:0000256" key="6">
    <source>
        <dbReference type="SAM" id="Phobius"/>
    </source>
</evidence>
<comment type="similarity">
    <text evidence="2">Belongs to the G-protein coupled receptor 3 family.</text>
</comment>